<feature type="domain" description="CBS" evidence="3">
    <location>
        <begin position="78"/>
        <end position="135"/>
    </location>
</feature>
<dbReference type="CDD" id="cd04883">
    <property type="entry name" value="ACT_AcuB"/>
    <property type="match status" value="1"/>
</dbReference>
<dbReference type="Pfam" id="PF00571">
    <property type="entry name" value="CBS"/>
    <property type="match status" value="2"/>
</dbReference>
<dbReference type="EMBL" id="CP002207">
    <property type="protein sequence ID" value="ADP33461.1"/>
    <property type="molecule type" value="Genomic_DNA"/>
</dbReference>
<dbReference type="InterPro" id="IPR046342">
    <property type="entry name" value="CBS_dom_sf"/>
</dbReference>
<organism evidence="4 5">
    <name type="scientific">Bacillus atrophaeus (strain 1942)</name>
    <dbReference type="NCBI Taxonomy" id="720555"/>
    <lineage>
        <taxon>Bacteria</taxon>
        <taxon>Bacillati</taxon>
        <taxon>Bacillota</taxon>
        <taxon>Bacilli</taxon>
        <taxon>Bacillales</taxon>
        <taxon>Bacillaceae</taxon>
        <taxon>Bacillus</taxon>
    </lineage>
</organism>
<dbReference type="CDD" id="cd04584">
    <property type="entry name" value="CBS_pair_AcuB_like"/>
    <property type="match status" value="1"/>
</dbReference>
<reference evidence="4 5" key="1">
    <citation type="journal article" date="2011" name="Front. Microbiol.">
        <title>Genomic signatures of strain selection and enhancement in Bacillus atrophaeus var. globigii, a historical biowarfare simulant.</title>
        <authorList>
            <person name="Gibbons H.S."/>
            <person name="Broomall S.M."/>
            <person name="McNew L.A."/>
            <person name="Daligault H."/>
            <person name="Chapman C."/>
            <person name="Bruce D."/>
            <person name="Karavis M."/>
            <person name="Krepps M."/>
            <person name="McGregor P.A."/>
            <person name="Hong C."/>
            <person name="Park K.H."/>
            <person name="Akmal A."/>
            <person name="Feldman A."/>
            <person name="Lin J.S."/>
            <person name="Chang W.E."/>
            <person name="Higgs B.W."/>
            <person name="Demirev P."/>
            <person name="Lindquist J."/>
            <person name="Liem A."/>
            <person name="Fochler E."/>
            <person name="Read T.D."/>
            <person name="Tapia R."/>
            <person name="Johnson S."/>
            <person name="Bishop-Lilly K.A."/>
            <person name="Detter C."/>
            <person name="Han C."/>
            <person name="Sozhamannan S."/>
            <person name="Rosenzweig C.N."/>
            <person name="Skowronski E.W."/>
        </authorList>
    </citation>
    <scope>NUCLEOTIDE SEQUENCE [LARGE SCALE GENOMIC DNA]</scope>
    <source>
        <strain evidence="4 5">1942</strain>
    </source>
</reference>
<dbReference type="Gene3D" id="3.10.580.10">
    <property type="entry name" value="CBS-domain"/>
    <property type="match status" value="1"/>
</dbReference>
<dbReference type="InterPro" id="IPR000644">
    <property type="entry name" value="CBS_dom"/>
</dbReference>
<evidence type="ECO:0000313" key="4">
    <source>
        <dbReference type="EMBL" id="ADP33461.1"/>
    </source>
</evidence>
<evidence type="ECO:0000256" key="1">
    <source>
        <dbReference type="ARBA" id="ARBA00023122"/>
    </source>
</evidence>
<feature type="domain" description="CBS" evidence="3">
    <location>
        <begin position="7"/>
        <end position="63"/>
    </location>
</feature>
<keyword evidence="5" id="KW-1185">Reference proteome</keyword>
<accession>A0ABN3ZBE6</accession>
<evidence type="ECO:0000313" key="5">
    <source>
        <dbReference type="Proteomes" id="UP000006867"/>
    </source>
</evidence>
<dbReference type="SUPFAM" id="SSF54631">
    <property type="entry name" value="CBS-domain pair"/>
    <property type="match status" value="1"/>
</dbReference>
<proteinExistence type="predicted"/>
<dbReference type="PANTHER" id="PTHR43080:SF2">
    <property type="entry name" value="CBS DOMAIN-CONTAINING PROTEIN"/>
    <property type="match status" value="1"/>
</dbReference>
<dbReference type="SMART" id="SM00116">
    <property type="entry name" value="CBS"/>
    <property type="match status" value="2"/>
</dbReference>
<sequence length="214" mass="24418">MIAEQIMKREVITMTKTDTIETAIHKLKQHRIRHIPVINDDRHVIGLITDRDIKQASPSIFEEGERSRYLKKSLESLMKRDVVCAHPLDFVEEISAVFYERGIGCLPIVLNQKLVGILTKTDLLRTFVKLTGADQPGSQIELKVNNVTKSLADVSLICQNLQIKILSVLVYPDEDLGSKVLVFRIQTMNPLPFLNELHQQGHHIVWPAEQRNKP</sequence>
<dbReference type="Proteomes" id="UP000006867">
    <property type="component" value="Chromosome"/>
</dbReference>
<protein>
    <submittedName>
        <fullName evidence="4">Acetoin degradation regulation pathway protein</fullName>
    </submittedName>
</protein>
<name>A0ABN3ZBE6_BACA1</name>
<gene>
    <name evidence="4" type="ordered locus">BATR1942_12660</name>
</gene>
<dbReference type="InterPro" id="IPR051257">
    <property type="entry name" value="Diverse_CBS-Domain"/>
</dbReference>
<dbReference type="RefSeq" id="WP_003325042.1">
    <property type="nucleotide sequence ID" value="NC_014639.1"/>
</dbReference>
<keyword evidence="1 2" id="KW-0129">CBS domain</keyword>
<dbReference type="PANTHER" id="PTHR43080">
    <property type="entry name" value="CBS DOMAIN-CONTAINING PROTEIN CBSX3, MITOCHONDRIAL"/>
    <property type="match status" value="1"/>
</dbReference>
<dbReference type="PROSITE" id="PS51371">
    <property type="entry name" value="CBS"/>
    <property type="match status" value="2"/>
</dbReference>
<evidence type="ECO:0000259" key="3">
    <source>
        <dbReference type="PROSITE" id="PS51371"/>
    </source>
</evidence>
<evidence type="ECO:0000256" key="2">
    <source>
        <dbReference type="PROSITE-ProRule" id="PRU00703"/>
    </source>
</evidence>